<keyword evidence="2" id="KW-1185">Reference proteome</keyword>
<gene>
    <name evidence="1" type="ORF">D0Y65_021318</name>
</gene>
<organism evidence="1 2">
    <name type="scientific">Glycine soja</name>
    <name type="common">Wild soybean</name>
    <dbReference type="NCBI Taxonomy" id="3848"/>
    <lineage>
        <taxon>Eukaryota</taxon>
        <taxon>Viridiplantae</taxon>
        <taxon>Streptophyta</taxon>
        <taxon>Embryophyta</taxon>
        <taxon>Tracheophyta</taxon>
        <taxon>Spermatophyta</taxon>
        <taxon>Magnoliopsida</taxon>
        <taxon>eudicotyledons</taxon>
        <taxon>Gunneridae</taxon>
        <taxon>Pentapetalae</taxon>
        <taxon>rosids</taxon>
        <taxon>fabids</taxon>
        <taxon>Fabales</taxon>
        <taxon>Fabaceae</taxon>
        <taxon>Papilionoideae</taxon>
        <taxon>50 kb inversion clade</taxon>
        <taxon>NPAAA clade</taxon>
        <taxon>indigoferoid/millettioid clade</taxon>
        <taxon>Phaseoleae</taxon>
        <taxon>Glycine</taxon>
        <taxon>Glycine subgen. Soja</taxon>
    </lineage>
</organism>
<accession>A0A445JIS0</accession>
<dbReference type="EMBL" id="QZWG01000008">
    <property type="protein sequence ID" value="RZB98288.1"/>
    <property type="molecule type" value="Genomic_DNA"/>
</dbReference>
<dbReference type="InterPro" id="IPR044177">
    <property type="entry name" value="RTNLB22/23"/>
</dbReference>
<protein>
    <submittedName>
        <fullName evidence="1">Uncharacterized protein</fullName>
    </submittedName>
</protein>
<dbReference type="PANTHER" id="PTHR47879">
    <property type="entry name" value="RETICULON-LIKE PROTEIN B22"/>
    <property type="match status" value="1"/>
</dbReference>
<evidence type="ECO:0000313" key="2">
    <source>
        <dbReference type="Proteomes" id="UP000289340"/>
    </source>
</evidence>
<dbReference type="Proteomes" id="UP000289340">
    <property type="component" value="Chromosome 8"/>
</dbReference>
<evidence type="ECO:0000313" key="1">
    <source>
        <dbReference type="EMBL" id="RZB98288.1"/>
    </source>
</evidence>
<sequence>MDGRGGSRRRKGDNRVGNWEYSLLSMVPLDPLEWQISQESANAIVAWLANTIGATTRGCFSRSFSYRCLCRTCLPSALNL</sequence>
<reference evidence="1 2" key="1">
    <citation type="submission" date="2018-09" db="EMBL/GenBank/DDBJ databases">
        <title>A high-quality reference genome of wild soybean provides a powerful tool to mine soybean genomes.</title>
        <authorList>
            <person name="Xie M."/>
            <person name="Chung C.Y.L."/>
            <person name="Li M.-W."/>
            <person name="Wong F.-L."/>
            <person name="Chan T.-F."/>
            <person name="Lam H.-M."/>
        </authorList>
    </citation>
    <scope>NUCLEOTIDE SEQUENCE [LARGE SCALE GENOMIC DNA]</scope>
    <source>
        <strain evidence="2">cv. W05</strain>
        <tissue evidence="1">Hypocotyl of etiolated seedlings</tissue>
    </source>
</reference>
<comment type="caution">
    <text evidence="1">The sequence shown here is derived from an EMBL/GenBank/DDBJ whole genome shotgun (WGS) entry which is preliminary data.</text>
</comment>
<dbReference type="PANTHER" id="PTHR47879:SF2">
    <property type="entry name" value="RETICULON-LIKE PROTEIN B22"/>
    <property type="match status" value="1"/>
</dbReference>
<proteinExistence type="predicted"/>
<name>A0A445JIS0_GLYSO</name>
<dbReference type="AlphaFoldDB" id="A0A445JIS0"/>